<dbReference type="EMBL" id="UINC01000040">
    <property type="protein sequence ID" value="SUZ47877.1"/>
    <property type="molecule type" value="Genomic_DNA"/>
</dbReference>
<accession>A0A381MZZ7</accession>
<evidence type="ECO:0000313" key="1">
    <source>
        <dbReference type="EMBL" id="SUZ47877.1"/>
    </source>
</evidence>
<proteinExistence type="predicted"/>
<organism evidence="1">
    <name type="scientific">marine metagenome</name>
    <dbReference type="NCBI Taxonomy" id="408172"/>
    <lineage>
        <taxon>unclassified sequences</taxon>
        <taxon>metagenomes</taxon>
        <taxon>ecological metagenomes</taxon>
    </lineage>
</organism>
<protein>
    <submittedName>
        <fullName evidence="1">Uncharacterized protein</fullName>
    </submittedName>
</protein>
<sequence>MKKLELKNIEELLMEIGFYLNMNTKEMKSPMNLINITLINLIMKWK</sequence>
<reference evidence="1" key="1">
    <citation type="submission" date="2018-05" db="EMBL/GenBank/DDBJ databases">
        <authorList>
            <person name="Lanie J.A."/>
            <person name="Ng W.-L."/>
            <person name="Kazmierczak K.M."/>
            <person name="Andrzejewski T.M."/>
            <person name="Davidsen T.M."/>
            <person name="Wayne K.J."/>
            <person name="Tettelin H."/>
            <person name="Glass J.I."/>
            <person name="Rusch D."/>
            <person name="Podicherti R."/>
            <person name="Tsui H.-C.T."/>
            <person name="Winkler M.E."/>
        </authorList>
    </citation>
    <scope>NUCLEOTIDE SEQUENCE</scope>
</reference>
<name>A0A381MZZ7_9ZZZZ</name>
<gene>
    <name evidence="1" type="ORF">METZ01_LOCUS731</name>
</gene>
<dbReference type="AlphaFoldDB" id="A0A381MZZ7"/>